<evidence type="ECO:0000256" key="2">
    <source>
        <dbReference type="ARBA" id="ARBA00004401"/>
    </source>
</evidence>
<evidence type="ECO:0000313" key="9">
    <source>
        <dbReference type="EMBL" id="RCW71848.1"/>
    </source>
</evidence>
<keyword evidence="7" id="KW-0812">Transmembrane</keyword>
<dbReference type="InterPro" id="IPR036286">
    <property type="entry name" value="LexA/Signal_pep-like_sf"/>
</dbReference>
<dbReference type="Pfam" id="PF10502">
    <property type="entry name" value="Peptidase_S26"/>
    <property type="match status" value="1"/>
</dbReference>
<keyword evidence="5 7" id="KW-0378">Hydrolase</keyword>
<feature type="transmembrane region" description="Helical" evidence="7">
    <location>
        <begin position="7"/>
        <end position="27"/>
    </location>
</feature>
<protein>
    <recommendedName>
        <fullName evidence="4 7">Signal peptidase I</fullName>
        <ecNumber evidence="4 7">3.4.21.89</ecNumber>
    </recommendedName>
</protein>
<proteinExistence type="inferred from homology"/>
<dbReference type="CDD" id="cd06530">
    <property type="entry name" value="S26_SPase_I"/>
    <property type="match status" value="1"/>
</dbReference>
<keyword evidence="7" id="KW-1133">Transmembrane helix</keyword>
<reference evidence="9 10" key="1">
    <citation type="submission" date="2018-07" db="EMBL/GenBank/DDBJ databases">
        <title>Genomic Encyclopedia of Type Strains, Phase IV (KMG-IV): sequencing the most valuable type-strain genomes for metagenomic binning, comparative biology and taxonomic classification.</title>
        <authorList>
            <person name="Goeker M."/>
        </authorList>
    </citation>
    <scope>NUCLEOTIDE SEQUENCE [LARGE SCALE GENOMIC DNA]</scope>
    <source>
        <strain evidence="9 10">DSM 27696</strain>
    </source>
</reference>
<evidence type="ECO:0000256" key="3">
    <source>
        <dbReference type="ARBA" id="ARBA00009370"/>
    </source>
</evidence>
<dbReference type="PANTHER" id="PTHR43390:SF1">
    <property type="entry name" value="CHLOROPLAST PROCESSING PEPTIDASE"/>
    <property type="match status" value="1"/>
</dbReference>
<dbReference type="GO" id="GO:0006465">
    <property type="term" value="P:signal peptide processing"/>
    <property type="evidence" value="ECO:0007669"/>
    <property type="project" value="InterPro"/>
</dbReference>
<dbReference type="Gene3D" id="2.10.109.10">
    <property type="entry name" value="Umud Fragment, subunit A"/>
    <property type="match status" value="1"/>
</dbReference>
<comment type="catalytic activity">
    <reaction evidence="1 7">
        <text>Cleavage of hydrophobic, N-terminal signal or leader sequences from secreted and periplasmic proteins.</text>
        <dbReference type="EC" id="3.4.21.89"/>
    </reaction>
</comment>
<evidence type="ECO:0000259" key="8">
    <source>
        <dbReference type="Pfam" id="PF10502"/>
    </source>
</evidence>
<keyword evidence="7" id="KW-0472">Membrane</keyword>
<comment type="caution">
    <text evidence="9">The sequence shown here is derived from an EMBL/GenBank/DDBJ whole genome shotgun (WGS) entry which is preliminary data.</text>
</comment>
<dbReference type="PRINTS" id="PR00727">
    <property type="entry name" value="LEADERPTASE"/>
</dbReference>
<organism evidence="9 10">
    <name type="scientific">Saliterribacillus persicus</name>
    <dbReference type="NCBI Taxonomy" id="930114"/>
    <lineage>
        <taxon>Bacteria</taxon>
        <taxon>Bacillati</taxon>
        <taxon>Bacillota</taxon>
        <taxon>Bacilli</taxon>
        <taxon>Bacillales</taxon>
        <taxon>Bacillaceae</taxon>
        <taxon>Saliterribacillus</taxon>
    </lineage>
</organism>
<dbReference type="Proteomes" id="UP000252585">
    <property type="component" value="Unassembled WGS sequence"/>
</dbReference>
<dbReference type="RefSeq" id="WP_114352414.1">
    <property type="nucleotide sequence ID" value="NZ_QPJJ01000005.1"/>
</dbReference>
<evidence type="ECO:0000256" key="7">
    <source>
        <dbReference type="RuleBase" id="RU362042"/>
    </source>
</evidence>
<dbReference type="InterPro" id="IPR019758">
    <property type="entry name" value="Pept_S26A_signal_pept_1_CS"/>
</dbReference>
<dbReference type="InterPro" id="IPR000223">
    <property type="entry name" value="Pept_S26A_signal_pept_1"/>
</dbReference>
<dbReference type="PROSITE" id="PS00761">
    <property type="entry name" value="SPASE_I_3"/>
    <property type="match status" value="1"/>
</dbReference>
<name>A0A368XXT5_9BACI</name>
<dbReference type="SUPFAM" id="SSF51306">
    <property type="entry name" value="LexA/Signal peptidase"/>
    <property type="match status" value="1"/>
</dbReference>
<dbReference type="GO" id="GO:0005886">
    <property type="term" value="C:plasma membrane"/>
    <property type="evidence" value="ECO:0007669"/>
    <property type="project" value="UniProtKB-SubCell"/>
</dbReference>
<dbReference type="PANTHER" id="PTHR43390">
    <property type="entry name" value="SIGNAL PEPTIDASE I"/>
    <property type="match status" value="1"/>
</dbReference>
<accession>A0A368XXT5</accession>
<dbReference type="GO" id="GO:0009003">
    <property type="term" value="F:signal peptidase activity"/>
    <property type="evidence" value="ECO:0007669"/>
    <property type="project" value="UniProtKB-EC"/>
</dbReference>
<dbReference type="AlphaFoldDB" id="A0A368XXT5"/>
<feature type="active site" evidence="6">
    <location>
        <position position="40"/>
    </location>
</feature>
<comment type="subcellular location">
    <subcellularLocation>
        <location evidence="2">Cell membrane</location>
        <topology evidence="2">Single-pass type II membrane protein</topology>
    </subcellularLocation>
    <subcellularLocation>
        <location evidence="7">Membrane</location>
        <topology evidence="7">Single-pass type II membrane protein</topology>
    </subcellularLocation>
</comment>
<evidence type="ECO:0000313" key="10">
    <source>
        <dbReference type="Proteomes" id="UP000252585"/>
    </source>
</evidence>
<evidence type="ECO:0000256" key="6">
    <source>
        <dbReference type="PIRSR" id="PIRSR600223-1"/>
    </source>
</evidence>
<dbReference type="GO" id="GO:0004252">
    <property type="term" value="F:serine-type endopeptidase activity"/>
    <property type="evidence" value="ECO:0007669"/>
    <property type="project" value="InterPro"/>
</dbReference>
<dbReference type="EC" id="3.4.21.89" evidence="4 7"/>
<dbReference type="OrthoDB" id="9802919at2"/>
<evidence type="ECO:0000256" key="5">
    <source>
        <dbReference type="ARBA" id="ARBA00022801"/>
    </source>
</evidence>
<keyword evidence="7" id="KW-0645">Protease</keyword>
<comment type="similarity">
    <text evidence="3 7">Belongs to the peptidase S26 family.</text>
</comment>
<dbReference type="InterPro" id="IPR019533">
    <property type="entry name" value="Peptidase_S26"/>
</dbReference>
<dbReference type="NCBIfam" id="TIGR02227">
    <property type="entry name" value="sigpep_I_bact"/>
    <property type="match status" value="1"/>
</dbReference>
<feature type="domain" description="Peptidase S26" evidence="8">
    <location>
        <begin position="11"/>
        <end position="159"/>
    </location>
</feature>
<gene>
    <name evidence="9" type="ORF">DFR57_10530</name>
</gene>
<evidence type="ECO:0000256" key="4">
    <source>
        <dbReference type="ARBA" id="ARBA00013208"/>
    </source>
</evidence>
<sequence length="163" mass="18967">MVKQKKLNLLTLIKFFLVTFLLFYFLYQALFQTSVIEGKSMDPTYEQGELILANKWVYMFDDPKRGDVVIIEKPTKQYIKRIIALPNETVEVRNHTLYINGEPYAQHFLPIDVQNSTTDFGPIVIPKDSYFVMGDNRIYSKDSRNGLGFISRDEIIAKSLKFP</sequence>
<feature type="active site" evidence="6">
    <location>
        <position position="80"/>
    </location>
</feature>
<evidence type="ECO:0000256" key="1">
    <source>
        <dbReference type="ARBA" id="ARBA00000677"/>
    </source>
</evidence>
<keyword evidence="10" id="KW-1185">Reference proteome</keyword>
<dbReference type="EMBL" id="QPJJ01000005">
    <property type="protein sequence ID" value="RCW71848.1"/>
    <property type="molecule type" value="Genomic_DNA"/>
</dbReference>